<evidence type="ECO:0000313" key="1">
    <source>
        <dbReference type="EMBL" id="AGK57024.1"/>
    </source>
</evidence>
<dbReference type="STRING" id="670307.HYPDE_26718"/>
<dbReference type="KEGG" id="hdt:HYPDE_26718"/>
<dbReference type="Proteomes" id="UP000005952">
    <property type="component" value="Chromosome"/>
</dbReference>
<keyword evidence="2" id="KW-1185">Reference proteome</keyword>
<proteinExistence type="predicted"/>
<protein>
    <submittedName>
        <fullName evidence="1">Uncharacterized protein</fullName>
    </submittedName>
</protein>
<reference evidence="1 2" key="1">
    <citation type="journal article" date="2013" name="Genome Announc.">
        <title>Genome sequences for three denitrifying bacterial strains isolated from a uranium- and nitrate-contaminated subsurface environment.</title>
        <authorList>
            <person name="Venkatramanan R."/>
            <person name="Prakash O."/>
            <person name="Woyke T."/>
            <person name="Chain P."/>
            <person name="Goodwin L.A."/>
            <person name="Watson D."/>
            <person name="Brooks S."/>
            <person name="Kostka J.E."/>
            <person name="Green S.J."/>
        </authorList>
    </citation>
    <scope>NUCLEOTIDE SEQUENCE [LARGE SCALE GENOMIC DNA]</scope>
    <source>
        <strain evidence="1 2">1NES1</strain>
    </source>
</reference>
<accession>N0B0R5</accession>
<gene>
    <name evidence="1" type="ORF">HYPDE_26718</name>
</gene>
<organism evidence="1 2">
    <name type="scientific">Hyphomicrobium denitrificans 1NES1</name>
    <dbReference type="NCBI Taxonomy" id="670307"/>
    <lineage>
        <taxon>Bacteria</taxon>
        <taxon>Pseudomonadati</taxon>
        <taxon>Pseudomonadota</taxon>
        <taxon>Alphaproteobacteria</taxon>
        <taxon>Hyphomicrobiales</taxon>
        <taxon>Hyphomicrobiaceae</taxon>
        <taxon>Hyphomicrobium</taxon>
    </lineage>
</organism>
<evidence type="ECO:0000313" key="2">
    <source>
        <dbReference type="Proteomes" id="UP000005952"/>
    </source>
</evidence>
<dbReference type="RefSeq" id="WP_015597061.1">
    <property type="nucleotide sequence ID" value="NC_021172.1"/>
</dbReference>
<sequence length="180" mass="20393">MSDADDTYTACAMQGLVTEWDGRTGIILTDDGERITIHEIKLRLDGFKNIPTVGDRVHFWAEEEVRVTYKLKEVRMIEARARDDAVIAKLEKRYRDRTLKQRIRYDGYAVETQTGTIESFDAKRCSGSIHLEDGGFADIAPDSVRKRDVKRIKPGTMVRFRAVYGGKNCLAADIVPLTPP</sequence>
<dbReference type="EMBL" id="CP005587">
    <property type="protein sequence ID" value="AGK57024.1"/>
    <property type="molecule type" value="Genomic_DNA"/>
</dbReference>
<dbReference type="AlphaFoldDB" id="N0B0R5"/>
<dbReference type="HOGENOM" id="CLU_1494314_0_0_5"/>
<name>N0B0R5_9HYPH</name>